<comment type="caution">
    <text evidence="1">The sequence shown here is derived from an EMBL/GenBank/DDBJ whole genome shotgun (WGS) entry which is preliminary data.</text>
</comment>
<dbReference type="PANTHER" id="PTHR36922:SF1">
    <property type="entry name" value="DUF1993 DOMAIN-CONTAINING PROTEIN"/>
    <property type="match status" value="1"/>
</dbReference>
<evidence type="ECO:0000313" key="1">
    <source>
        <dbReference type="EMBL" id="MDZ5455137.1"/>
    </source>
</evidence>
<dbReference type="Pfam" id="PF09351">
    <property type="entry name" value="DUF1993"/>
    <property type="match status" value="1"/>
</dbReference>
<sequence length="168" mass="18628">MTMSMYGASVPVFERMLDNLLTWLAKAQAHAESRRFDSANYLGLRLAPDMLTFASQVRIAADVAKLAVARLAGVDAPRFPDDETTLEALAQRVRNTLAFVRSIDPRSIDGSDAREIVLPQRSGESLHFTGETFLQRWALPNFFFHATTTYALLRHAGVDLGKADFLGL</sequence>
<keyword evidence="1" id="KW-0614">Plasmid</keyword>
<dbReference type="SUPFAM" id="SSF109854">
    <property type="entry name" value="DinB/YfiT-like putative metalloenzymes"/>
    <property type="match status" value="1"/>
</dbReference>
<dbReference type="InterPro" id="IPR034660">
    <property type="entry name" value="DinB/YfiT-like"/>
</dbReference>
<proteinExistence type="predicted"/>
<dbReference type="PANTHER" id="PTHR36922">
    <property type="entry name" value="BLL2446 PROTEIN"/>
    <property type="match status" value="1"/>
</dbReference>
<name>A0ABU5I8A1_9BURK</name>
<organism evidence="1 2">
    <name type="scientific">Azohydromonas lata</name>
    <dbReference type="NCBI Taxonomy" id="45677"/>
    <lineage>
        <taxon>Bacteria</taxon>
        <taxon>Pseudomonadati</taxon>
        <taxon>Pseudomonadota</taxon>
        <taxon>Betaproteobacteria</taxon>
        <taxon>Burkholderiales</taxon>
        <taxon>Sphaerotilaceae</taxon>
        <taxon>Azohydromonas</taxon>
    </lineage>
</organism>
<accession>A0ABU5I8A1</accession>
<dbReference type="Proteomes" id="UP001293718">
    <property type="component" value="Unassembled WGS sequence"/>
</dbReference>
<geneLocation type="plasmid" evidence="1">
    <name>unnamed</name>
</geneLocation>
<dbReference type="Gene3D" id="1.20.120.450">
    <property type="entry name" value="dinb family like domain"/>
    <property type="match status" value="1"/>
</dbReference>
<reference evidence="1 2" key="1">
    <citation type="submission" date="2023-11" db="EMBL/GenBank/DDBJ databases">
        <title>Draft genome of Azohydromonas lata strain H1 (DSM1123), a polyhydroxyalkanoate producer.</title>
        <authorList>
            <person name="Traversa D."/>
            <person name="D'Addabbo P."/>
            <person name="Pazzani C."/>
            <person name="Manzari C."/>
            <person name="Chiara M."/>
            <person name="Scrascia M."/>
        </authorList>
    </citation>
    <scope>NUCLEOTIDE SEQUENCE [LARGE SCALE GENOMIC DNA]</scope>
    <source>
        <strain evidence="1 2">H1</strain>
        <plasmid evidence="1">unnamed</plasmid>
    </source>
</reference>
<evidence type="ECO:0000313" key="2">
    <source>
        <dbReference type="Proteomes" id="UP001293718"/>
    </source>
</evidence>
<dbReference type="RefSeq" id="WP_028998272.1">
    <property type="nucleotide sequence ID" value="NZ_JAXOJX010000001.1"/>
</dbReference>
<gene>
    <name evidence="1" type="ORF">SM757_00980</name>
</gene>
<dbReference type="EMBL" id="JAXOJX010000001">
    <property type="protein sequence ID" value="MDZ5455137.1"/>
    <property type="molecule type" value="Genomic_DNA"/>
</dbReference>
<protein>
    <submittedName>
        <fullName evidence="1">DUF1993 domain-containing protein</fullName>
    </submittedName>
</protein>
<dbReference type="InterPro" id="IPR018531">
    <property type="entry name" value="DUF1993"/>
</dbReference>
<keyword evidence="2" id="KW-1185">Reference proteome</keyword>